<name>A0A255XLD0_9PROT</name>
<feature type="transmembrane region" description="Helical" evidence="1">
    <location>
        <begin position="73"/>
        <end position="98"/>
    </location>
</feature>
<organism evidence="2 3">
    <name type="scientific">Elstera cyanobacteriorum</name>
    <dbReference type="NCBI Taxonomy" id="2022747"/>
    <lineage>
        <taxon>Bacteria</taxon>
        <taxon>Pseudomonadati</taxon>
        <taxon>Pseudomonadota</taxon>
        <taxon>Alphaproteobacteria</taxon>
        <taxon>Rhodospirillales</taxon>
        <taxon>Rhodospirillaceae</taxon>
        <taxon>Elstera</taxon>
    </lineage>
</organism>
<comment type="caution">
    <text evidence="2">The sequence shown here is derived from an EMBL/GenBank/DDBJ whole genome shotgun (WGS) entry which is preliminary data.</text>
</comment>
<sequence>MRAEYESALFPASPLPRLAGCGTYVAQELRMKMMADHHSPPGRYNLLLVWILGSALWVALMLIYTAYTRPAPSFAVMGPLTVGVPLAALICGLAARYVTRHRR</sequence>
<keyword evidence="1" id="KW-1133">Transmembrane helix</keyword>
<evidence type="ECO:0000256" key="1">
    <source>
        <dbReference type="SAM" id="Phobius"/>
    </source>
</evidence>
<dbReference type="EMBL" id="NOXS01000033">
    <property type="protein sequence ID" value="OYQ17758.1"/>
    <property type="molecule type" value="Genomic_DNA"/>
</dbReference>
<evidence type="ECO:0000313" key="2">
    <source>
        <dbReference type="EMBL" id="OYQ17758.1"/>
    </source>
</evidence>
<accession>A0A255XLD0</accession>
<gene>
    <name evidence="2" type="ORF">CHR90_12295</name>
</gene>
<evidence type="ECO:0000313" key="3">
    <source>
        <dbReference type="Proteomes" id="UP000216361"/>
    </source>
</evidence>
<reference evidence="2 3" key="1">
    <citation type="submission" date="2017-07" db="EMBL/GenBank/DDBJ databases">
        <title>Elstera cyanobacteriorum sp. nov., a novel bacterium isolated from cyanobacterial aggregates in a eutrophic lake.</title>
        <authorList>
            <person name="Cai H."/>
        </authorList>
    </citation>
    <scope>NUCLEOTIDE SEQUENCE [LARGE SCALE GENOMIC DNA]</scope>
    <source>
        <strain evidence="2 3">TH019</strain>
    </source>
</reference>
<keyword evidence="3" id="KW-1185">Reference proteome</keyword>
<dbReference type="Proteomes" id="UP000216361">
    <property type="component" value="Unassembled WGS sequence"/>
</dbReference>
<protein>
    <submittedName>
        <fullName evidence="2">Uncharacterized protein</fullName>
    </submittedName>
</protein>
<proteinExistence type="predicted"/>
<keyword evidence="1" id="KW-0472">Membrane</keyword>
<feature type="transmembrane region" description="Helical" evidence="1">
    <location>
        <begin position="44"/>
        <end position="67"/>
    </location>
</feature>
<dbReference type="AlphaFoldDB" id="A0A255XLD0"/>
<keyword evidence="1" id="KW-0812">Transmembrane</keyword>